<evidence type="ECO:0000256" key="1">
    <source>
        <dbReference type="SAM" id="MobiDB-lite"/>
    </source>
</evidence>
<organism evidence="2 3">
    <name type="scientific">Nocardia speluncae</name>
    <dbReference type="NCBI Taxonomy" id="419477"/>
    <lineage>
        <taxon>Bacteria</taxon>
        <taxon>Bacillati</taxon>
        <taxon>Actinomycetota</taxon>
        <taxon>Actinomycetes</taxon>
        <taxon>Mycobacteriales</taxon>
        <taxon>Nocardiaceae</taxon>
        <taxon>Nocardia</taxon>
    </lineage>
</organism>
<evidence type="ECO:0000313" key="3">
    <source>
        <dbReference type="Proteomes" id="UP000565715"/>
    </source>
</evidence>
<dbReference type="AlphaFoldDB" id="A0A846XFR2"/>
<feature type="compositionally biased region" description="Low complexity" evidence="1">
    <location>
        <begin position="286"/>
        <end position="314"/>
    </location>
</feature>
<reference evidence="2 3" key="1">
    <citation type="submission" date="2020-04" db="EMBL/GenBank/DDBJ databases">
        <title>MicrobeNet Type strains.</title>
        <authorList>
            <person name="Nicholson A.C."/>
        </authorList>
    </citation>
    <scope>NUCLEOTIDE SEQUENCE [LARGE SCALE GENOMIC DNA]</scope>
    <source>
        <strain evidence="2 3">DSM 45078</strain>
    </source>
</reference>
<gene>
    <name evidence="2" type="ORF">HGA13_17170</name>
</gene>
<proteinExistence type="predicted"/>
<feature type="region of interest" description="Disordered" evidence="1">
    <location>
        <begin position="283"/>
        <end position="314"/>
    </location>
</feature>
<accession>A0A846XFR2</accession>
<name>A0A846XFR2_9NOCA</name>
<dbReference type="Proteomes" id="UP000565715">
    <property type="component" value="Unassembled WGS sequence"/>
</dbReference>
<dbReference type="RefSeq" id="WP_068050143.1">
    <property type="nucleotide sequence ID" value="NZ_JAAXOO010000004.1"/>
</dbReference>
<keyword evidence="3" id="KW-1185">Reference proteome</keyword>
<dbReference type="EMBL" id="JAAXOO010000004">
    <property type="protein sequence ID" value="NKY34792.1"/>
    <property type="molecule type" value="Genomic_DNA"/>
</dbReference>
<protein>
    <submittedName>
        <fullName evidence="2">Conjugal transfer protein</fullName>
    </submittedName>
</protein>
<evidence type="ECO:0000313" key="2">
    <source>
        <dbReference type="EMBL" id="NKY34792.1"/>
    </source>
</evidence>
<comment type="caution">
    <text evidence="2">The sequence shown here is derived from an EMBL/GenBank/DDBJ whole genome shotgun (WGS) entry which is preliminary data.</text>
</comment>
<dbReference type="InterPro" id="IPR024735">
    <property type="entry name" value="TcpC"/>
</dbReference>
<sequence length="314" mass="32081">MAARRRRDNIVVVVLAVLAVLGGGHAVYSFFAPDPAPPGDEEMVRVTGHASLAASFAQDFVVAYLSADANDQDALARYVDGTQRISLPKTGAQVSAPLVVYLSRTLDAGTVEVWSVTVSVQTGRPGSGAARHYYRVPVSVSEGSLRALTLPAAVEPPAVGSDLAQAYSAPCGEETAFAQVATGFLSAYLAGAGDVARYVTVDSGLSALRPAPFTELSTVTVTAEDSACGTAGSSAQVLATVTPKGASGTAPALVYPLTMVRGEGQWQVRAIETLPALKEPLTLVVPPGEDTGPATGDTTGAPTTTAEIPPATQN</sequence>
<dbReference type="Pfam" id="PF12642">
    <property type="entry name" value="TpcC"/>
    <property type="match status" value="1"/>
</dbReference>